<dbReference type="AlphaFoldDB" id="A0M5W7"/>
<dbReference type="SUPFAM" id="SSF54909">
    <property type="entry name" value="Dimeric alpha+beta barrel"/>
    <property type="match status" value="1"/>
</dbReference>
<feature type="domain" description="Stress-response A/B barrel" evidence="2">
    <location>
        <begin position="32"/>
        <end position="128"/>
    </location>
</feature>
<organism evidence="3 4">
    <name type="scientific">Christiangramia forsetii (strain DSM 17595 / CGMCC 1.15422 / KT0803)</name>
    <name type="common">Gramella forsetii</name>
    <dbReference type="NCBI Taxonomy" id="411154"/>
    <lineage>
        <taxon>Bacteria</taxon>
        <taxon>Pseudomonadati</taxon>
        <taxon>Bacteroidota</taxon>
        <taxon>Flavobacteriia</taxon>
        <taxon>Flavobacteriales</taxon>
        <taxon>Flavobacteriaceae</taxon>
        <taxon>Christiangramia</taxon>
    </lineage>
</organism>
<evidence type="ECO:0000313" key="4">
    <source>
        <dbReference type="Proteomes" id="UP000000755"/>
    </source>
</evidence>
<dbReference type="SMART" id="SM00886">
    <property type="entry name" value="Dabb"/>
    <property type="match status" value="1"/>
</dbReference>
<evidence type="ECO:0000256" key="1">
    <source>
        <dbReference type="SAM" id="SignalP"/>
    </source>
</evidence>
<dbReference type="Gene3D" id="3.30.70.100">
    <property type="match status" value="1"/>
</dbReference>
<feature type="signal peptide" evidence="1">
    <location>
        <begin position="1"/>
        <end position="20"/>
    </location>
</feature>
<accession>A0M5W7</accession>
<keyword evidence="1" id="KW-0732">Signal</keyword>
<reference evidence="3 4" key="1">
    <citation type="journal article" date="2006" name="Environ. Microbiol.">
        <title>Whole genome analysis of the marine Bacteroidetes'Gramella forsetii' reveals adaptations to degradation of polymeric organic matter.</title>
        <authorList>
            <person name="Bauer M."/>
            <person name="Kube M."/>
            <person name="Teeling H."/>
            <person name="Richter M."/>
            <person name="Lombardot T."/>
            <person name="Allers E."/>
            <person name="Wuerdemann C.A."/>
            <person name="Quast C."/>
            <person name="Kuhl H."/>
            <person name="Knaust F."/>
            <person name="Woebken D."/>
            <person name="Bischof K."/>
            <person name="Mussmann M."/>
            <person name="Choudhuri J.V."/>
            <person name="Meyer F."/>
            <person name="Reinhardt R."/>
            <person name="Amann R.I."/>
            <person name="Gloeckner F.O."/>
        </authorList>
    </citation>
    <scope>NUCLEOTIDE SEQUENCE [LARGE SCALE GENOMIC DNA]</scope>
    <source>
        <strain evidence="3 4">KT0803</strain>
    </source>
</reference>
<dbReference type="EMBL" id="CU207366">
    <property type="protein sequence ID" value="CAL68012.1"/>
    <property type="molecule type" value="Genomic_DNA"/>
</dbReference>
<dbReference type="InterPro" id="IPR011008">
    <property type="entry name" value="Dimeric_a/b-barrel"/>
</dbReference>
<dbReference type="PROSITE" id="PS51257">
    <property type="entry name" value="PROKAR_LIPOPROTEIN"/>
    <property type="match status" value="1"/>
</dbReference>
<dbReference type="Pfam" id="PF07876">
    <property type="entry name" value="Dabb"/>
    <property type="match status" value="1"/>
</dbReference>
<dbReference type="STRING" id="411154.GFO_3068"/>
<dbReference type="HOGENOM" id="CLU_080664_5_0_10"/>
<dbReference type="InterPro" id="IPR013097">
    <property type="entry name" value="Dabb"/>
</dbReference>
<dbReference type="PROSITE" id="PS51502">
    <property type="entry name" value="S_R_A_B_BARREL"/>
    <property type="match status" value="1"/>
</dbReference>
<dbReference type="KEGG" id="gfo:GFO_3068"/>
<proteinExistence type="predicted"/>
<name>A0M5W7_CHRFK</name>
<dbReference type="OrthoDB" id="7189263at2"/>
<sequence>MKIRNLLLAVIIIISCQSLTAQKMDKKLDPSFTHVVYFWLNNPDKVEDRTAFEQSLRKFLSVSKYAKTKFIGVPAGTPRGVVDGSFTYSLILSFSSKEEQDLYQKEDAHLKFIEESEHLWKKVVVYDSVGIKKT</sequence>
<dbReference type="eggNOG" id="ENOG5031GSX">
    <property type="taxonomic scope" value="Bacteria"/>
</dbReference>
<dbReference type="Proteomes" id="UP000000755">
    <property type="component" value="Chromosome"/>
</dbReference>
<evidence type="ECO:0000313" key="3">
    <source>
        <dbReference type="EMBL" id="CAL68012.1"/>
    </source>
</evidence>
<evidence type="ECO:0000259" key="2">
    <source>
        <dbReference type="PROSITE" id="PS51502"/>
    </source>
</evidence>
<dbReference type="RefSeq" id="WP_011710913.1">
    <property type="nucleotide sequence ID" value="NC_008571.1"/>
</dbReference>
<feature type="chain" id="PRO_5002627658" description="Stress-response A/B barrel domain-containing protein" evidence="1">
    <location>
        <begin position="21"/>
        <end position="134"/>
    </location>
</feature>
<gene>
    <name evidence="3" type="ordered locus">GFO_3068</name>
</gene>
<protein>
    <recommendedName>
        <fullName evidence="2">Stress-response A/B barrel domain-containing protein</fullName>
    </recommendedName>
</protein>